<dbReference type="InterPro" id="IPR028322">
    <property type="entry name" value="PNRC-like_rgn"/>
</dbReference>
<evidence type="ECO:0000313" key="2">
    <source>
        <dbReference type="EMBL" id="KAK8532527.1"/>
    </source>
</evidence>
<dbReference type="PANTHER" id="PTHR35306:SF1">
    <property type="entry name" value="VQ DOMAIN-CONTAINING PROTEIN"/>
    <property type="match status" value="1"/>
</dbReference>
<organism evidence="2 3">
    <name type="scientific">Hibiscus sabdariffa</name>
    <name type="common">roselle</name>
    <dbReference type="NCBI Taxonomy" id="183260"/>
    <lineage>
        <taxon>Eukaryota</taxon>
        <taxon>Viridiplantae</taxon>
        <taxon>Streptophyta</taxon>
        <taxon>Embryophyta</taxon>
        <taxon>Tracheophyta</taxon>
        <taxon>Spermatophyta</taxon>
        <taxon>Magnoliopsida</taxon>
        <taxon>eudicotyledons</taxon>
        <taxon>Gunneridae</taxon>
        <taxon>Pentapetalae</taxon>
        <taxon>rosids</taxon>
        <taxon>malvids</taxon>
        <taxon>Malvales</taxon>
        <taxon>Malvaceae</taxon>
        <taxon>Malvoideae</taxon>
        <taxon>Hibiscus</taxon>
    </lineage>
</organism>
<gene>
    <name evidence="2" type="ORF">V6N12_053965</name>
</gene>
<evidence type="ECO:0000313" key="3">
    <source>
        <dbReference type="Proteomes" id="UP001472677"/>
    </source>
</evidence>
<proteinExistence type="predicted"/>
<sequence>METLVVAEHRNQYCNRVQPHGPARFGSSPSSNFRGINCRTFQSGSGLLPTPFKYSSTPVTKQPSSPKSPSPFADGTHSRITRRSSAIPISGNRNHRQDEAFNEISGDGFMYSELWAGPAYSNSPPPSSLPIPKFSLRAKRTMSLDLPAADPVVDVYPTAKSAPSSPTRELSPSVVELFHSVDSATKTLRRILNLDSTDD</sequence>
<protein>
    <submittedName>
        <fullName evidence="2">Uncharacterized protein</fullName>
    </submittedName>
</protein>
<comment type="caution">
    <text evidence="2">The sequence shown here is derived from an EMBL/GenBank/DDBJ whole genome shotgun (WGS) entry which is preliminary data.</text>
</comment>
<dbReference type="PANTHER" id="PTHR35306">
    <property type="entry name" value="BNAA03G57290D PROTEIN"/>
    <property type="match status" value="1"/>
</dbReference>
<dbReference type="Pfam" id="PF15365">
    <property type="entry name" value="PNRC"/>
    <property type="match status" value="1"/>
</dbReference>
<dbReference type="Proteomes" id="UP001472677">
    <property type="component" value="Unassembled WGS sequence"/>
</dbReference>
<feature type="region of interest" description="Disordered" evidence="1">
    <location>
        <begin position="52"/>
        <end position="97"/>
    </location>
</feature>
<evidence type="ECO:0000256" key="1">
    <source>
        <dbReference type="SAM" id="MobiDB-lite"/>
    </source>
</evidence>
<dbReference type="EMBL" id="JBBPBM010000034">
    <property type="protein sequence ID" value="KAK8532527.1"/>
    <property type="molecule type" value="Genomic_DNA"/>
</dbReference>
<name>A0ABR2D956_9ROSI</name>
<keyword evidence="3" id="KW-1185">Reference proteome</keyword>
<feature type="compositionally biased region" description="Low complexity" evidence="1">
    <location>
        <begin position="55"/>
        <end position="71"/>
    </location>
</feature>
<reference evidence="2 3" key="1">
    <citation type="journal article" date="2024" name="G3 (Bethesda)">
        <title>Genome assembly of Hibiscus sabdariffa L. provides insights into metabolisms of medicinal natural products.</title>
        <authorList>
            <person name="Kim T."/>
        </authorList>
    </citation>
    <scope>NUCLEOTIDE SEQUENCE [LARGE SCALE GENOMIC DNA]</scope>
    <source>
        <strain evidence="2">TK-2024</strain>
        <tissue evidence="2">Old leaves</tissue>
    </source>
</reference>
<accession>A0ABR2D956</accession>